<evidence type="ECO:0000259" key="1">
    <source>
        <dbReference type="Pfam" id="PF18765"/>
    </source>
</evidence>
<dbReference type="AlphaFoldDB" id="A0A420E675"/>
<keyword evidence="2" id="KW-0808">Transferase</keyword>
<feature type="domain" description="Polymerase beta nucleotidyltransferase" evidence="1">
    <location>
        <begin position="17"/>
        <end position="102"/>
    </location>
</feature>
<dbReference type="EMBL" id="RAQO01000012">
    <property type="protein sequence ID" value="RKF13157.1"/>
    <property type="molecule type" value="Genomic_DNA"/>
</dbReference>
<keyword evidence="3" id="KW-1185">Reference proteome</keyword>
<accession>A0A420E675</accession>
<name>A0A420E675_9ALTE</name>
<dbReference type="GO" id="GO:0016740">
    <property type="term" value="F:transferase activity"/>
    <property type="evidence" value="ECO:0007669"/>
    <property type="project" value="UniProtKB-KW"/>
</dbReference>
<sequence length="103" mass="11678">MNNFEIRTGLKDRHHRQLIQILTQTKHLDGALLFGSRAIGTYKDSSDIDIALEGNDLGINDLASVIDQLDQTTIPYKVDVLIKHQIENPDLIDHIEKHGIRLL</sequence>
<dbReference type="RefSeq" id="WP_120356570.1">
    <property type="nucleotide sequence ID" value="NZ_RAQO01000012.1"/>
</dbReference>
<organism evidence="2 3">
    <name type="scientific">Alginatibacterium sediminis</name>
    <dbReference type="NCBI Taxonomy" id="2164068"/>
    <lineage>
        <taxon>Bacteria</taxon>
        <taxon>Pseudomonadati</taxon>
        <taxon>Pseudomonadota</taxon>
        <taxon>Gammaproteobacteria</taxon>
        <taxon>Alteromonadales</taxon>
        <taxon>Alteromonadaceae</taxon>
        <taxon>Alginatibacterium</taxon>
    </lineage>
</organism>
<dbReference type="InterPro" id="IPR043519">
    <property type="entry name" value="NT_sf"/>
</dbReference>
<comment type="caution">
    <text evidence="2">The sequence shown here is derived from an EMBL/GenBank/DDBJ whole genome shotgun (WGS) entry which is preliminary data.</text>
</comment>
<evidence type="ECO:0000313" key="3">
    <source>
        <dbReference type="Proteomes" id="UP000286482"/>
    </source>
</evidence>
<proteinExistence type="predicted"/>
<dbReference type="Proteomes" id="UP000286482">
    <property type="component" value="Unassembled WGS sequence"/>
</dbReference>
<dbReference type="InterPro" id="IPR041633">
    <property type="entry name" value="Polbeta"/>
</dbReference>
<gene>
    <name evidence="2" type="ORF">DBZ36_19025</name>
</gene>
<dbReference type="Gene3D" id="3.30.460.10">
    <property type="entry name" value="Beta Polymerase, domain 2"/>
    <property type="match status" value="1"/>
</dbReference>
<protein>
    <submittedName>
        <fullName evidence="2">Nucleotidyltransferase domain-containing protein</fullName>
    </submittedName>
</protein>
<dbReference type="OrthoDB" id="9803106at2"/>
<dbReference type="Pfam" id="PF18765">
    <property type="entry name" value="Polbeta"/>
    <property type="match status" value="1"/>
</dbReference>
<dbReference type="CDD" id="cd05403">
    <property type="entry name" value="NT_KNTase_like"/>
    <property type="match status" value="1"/>
</dbReference>
<dbReference type="SUPFAM" id="SSF81301">
    <property type="entry name" value="Nucleotidyltransferase"/>
    <property type="match status" value="1"/>
</dbReference>
<reference evidence="2 3" key="1">
    <citation type="submission" date="2018-09" db="EMBL/GenBank/DDBJ databases">
        <authorList>
            <person name="Wang Z."/>
        </authorList>
    </citation>
    <scope>NUCLEOTIDE SEQUENCE [LARGE SCALE GENOMIC DNA]</scope>
    <source>
        <strain evidence="2 3">ALS 81</strain>
    </source>
</reference>
<evidence type="ECO:0000313" key="2">
    <source>
        <dbReference type="EMBL" id="RKF13157.1"/>
    </source>
</evidence>